<comment type="caution">
    <text evidence="3">The sequence shown here is derived from an EMBL/GenBank/DDBJ whole genome shotgun (WGS) entry which is preliminary data.</text>
</comment>
<reference evidence="2 4" key="1">
    <citation type="submission" date="2013-03" db="EMBL/GenBank/DDBJ databases">
        <title>The Genome Sequence of Enterococcus avium ATCC_14025 (Illumina only assembly).</title>
        <authorList>
            <consortium name="The Broad Institute Genomics Platform"/>
            <consortium name="The Broad Institute Genome Sequencing Center for Infectious Disease"/>
            <person name="Earl A."/>
            <person name="Russ C."/>
            <person name="Gilmore M."/>
            <person name="Surin D."/>
            <person name="Walker B."/>
            <person name="Young S."/>
            <person name="Zeng Q."/>
            <person name="Gargeya S."/>
            <person name="Fitzgerald M."/>
            <person name="Haas B."/>
            <person name="Abouelleil A."/>
            <person name="Allen A.W."/>
            <person name="Alvarado L."/>
            <person name="Arachchi H.M."/>
            <person name="Berlin A.M."/>
            <person name="Chapman S.B."/>
            <person name="Gainer-Dewar J."/>
            <person name="Goldberg J."/>
            <person name="Griggs A."/>
            <person name="Gujja S."/>
            <person name="Hansen M."/>
            <person name="Howarth C."/>
            <person name="Imamovic A."/>
            <person name="Ireland A."/>
            <person name="Larimer J."/>
            <person name="McCowan C."/>
            <person name="Murphy C."/>
            <person name="Pearson M."/>
            <person name="Poon T.W."/>
            <person name="Priest M."/>
            <person name="Roberts A."/>
            <person name="Saif S."/>
            <person name="Shea T."/>
            <person name="Sisk P."/>
            <person name="Sykes S."/>
            <person name="Wortman J."/>
            <person name="Nusbaum C."/>
            <person name="Birren B."/>
        </authorList>
    </citation>
    <scope>NUCLEOTIDE SEQUENCE [LARGE SCALE GENOMIC DNA]</scope>
    <source>
        <strain evidence="2 4">ATCC 14025</strain>
    </source>
</reference>
<dbReference type="EMBL" id="AHYV01000005">
    <property type="protein sequence ID" value="EOT51121.1"/>
    <property type="molecule type" value="Genomic_DNA"/>
</dbReference>
<organism evidence="3 5">
    <name type="scientific">Enterococcus avium ATCC 14025</name>
    <dbReference type="NCBI Taxonomy" id="1140002"/>
    <lineage>
        <taxon>Bacteria</taxon>
        <taxon>Bacillati</taxon>
        <taxon>Bacillota</taxon>
        <taxon>Bacilli</taxon>
        <taxon>Lactobacillales</taxon>
        <taxon>Enterococcaceae</taxon>
        <taxon>Enterococcus</taxon>
    </lineage>
</organism>
<evidence type="ECO:0000313" key="3">
    <source>
        <dbReference type="EMBL" id="EOU23570.1"/>
    </source>
</evidence>
<protein>
    <recommendedName>
        <fullName evidence="6">Phage protein</fullName>
    </recommendedName>
</protein>
<name>A0AAV3J6L1_ENTAV</name>
<evidence type="ECO:0000313" key="4">
    <source>
        <dbReference type="Proteomes" id="UP000014104"/>
    </source>
</evidence>
<evidence type="ECO:0000313" key="2">
    <source>
        <dbReference type="EMBL" id="EOT51121.1"/>
    </source>
</evidence>
<feature type="region of interest" description="Disordered" evidence="1">
    <location>
        <begin position="104"/>
        <end position="123"/>
    </location>
</feature>
<dbReference type="Proteomes" id="UP000014104">
    <property type="component" value="Unassembled WGS sequence"/>
</dbReference>
<evidence type="ECO:0000313" key="5">
    <source>
        <dbReference type="Proteomes" id="UP000014107"/>
    </source>
</evidence>
<dbReference type="Proteomes" id="UP000014107">
    <property type="component" value="Unassembled WGS sequence"/>
</dbReference>
<dbReference type="Pfam" id="PF19591">
    <property type="entry name" value="DUF6096"/>
    <property type="match status" value="1"/>
</dbReference>
<dbReference type="AlphaFoldDB" id="A0AAV3J6L1"/>
<evidence type="ECO:0008006" key="6">
    <source>
        <dbReference type="Google" id="ProtNLM"/>
    </source>
</evidence>
<gene>
    <name evidence="3" type="ORF">I570_01435</name>
    <name evidence="2" type="ORF">OMU_00450</name>
</gene>
<dbReference type="RefSeq" id="WP_016178325.1">
    <property type="nucleotide sequence ID" value="NZ_KE136357.1"/>
</dbReference>
<dbReference type="EMBL" id="ASWL01000002">
    <property type="protein sequence ID" value="EOU23570.1"/>
    <property type="molecule type" value="Genomic_DNA"/>
</dbReference>
<sequence>MKPMKVEFGTKTLSLVLDGSATVDIEKKLGKSLFGIMMTGNGGMKMPRLGEMLTILHSANQTANIKSADMTKLYDEYISKGGSMMKLFEVIQELMEKAGFFESEKTDEEDLVGEEKNEEESLV</sequence>
<evidence type="ECO:0000256" key="1">
    <source>
        <dbReference type="SAM" id="MobiDB-lite"/>
    </source>
</evidence>
<feature type="compositionally biased region" description="Acidic residues" evidence="1">
    <location>
        <begin position="105"/>
        <end position="123"/>
    </location>
</feature>
<dbReference type="InterPro" id="IPR046078">
    <property type="entry name" value="DUF6096"/>
</dbReference>
<proteinExistence type="predicted"/>
<reference evidence="3 5" key="2">
    <citation type="submission" date="2013-03" db="EMBL/GenBank/DDBJ databases">
        <title>The Genome Sequence of Enterococcus avium ATCC_14025 (PacBio/Illumina hybrid assembly).</title>
        <authorList>
            <consortium name="The Broad Institute Genomics Platform"/>
            <consortium name="The Broad Institute Genome Sequencing Center for Infectious Disease"/>
            <person name="Earl A."/>
            <person name="Russ C."/>
            <person name="Gilmore M."/>
            <person name="Surin D."/>
            <person name="Walker B."/>
            <person name="Young S."/>
            <person name="Zeng Q."/>
            <person name="Gargeya S."/>
            <person name="Fitzgerald M."/>
            <person name="Haas B."/>
            <person name="Abouelleil A."/>
            <person name="Allen A.W."/>
            <person name="Alvarado L."/>
            <person name="Arachchi H.M."/>
            <person name="Berlin A.M."/>
            <person name="Chapman S.B."/>
            <person name="Gainer-Dewar J."/>
            <person name="Goldberg J."/>
            <person name="Griggs A."/>
            <person name="Gujja S."/>
            <person name="Hansen M."/>
            <person name="Howarth C."/>
            <person name="Imamovic A."/>
            <person name="Ireland A."/>
            <person name="Larimer J."/>
            <person name="McCowan C."/>
            <person name="Murphy C."/>
            <person name="Pearson M."/>
            <person name="Poon T.W."/>
            <person name="Priest M."/>
            <person name="Roberts A."/>
            <person name="Saif S."/>
            <person name="Shea T."/>
            <person name="Sisk P."/>
            <person name="Sykes S."/>
            <person name="Wortman J."/>
            <person name="Nusbaum C."/>
            <person name="Birren B."/>
        </authorList>
    </citation>
    <scope>NUCLEOTIDE SEQUENCE [LARGE SCALE GENOMIC DNA]</scope>
    <source>
        <strain evidence="3 5">ATCC 14025</strain>
    </source>
</reference>
<accession>A0AAV3J6L1</accession>
<keyword evidence="4" id="KW-1185">Reference proteome</keyword>